<evidence type="ECO:0000313" key="2">
    <source>
        <dbReference type="EMBL" id="SVA37294.1"/>
    </source>
</evidence>
<dbReference type="GO" id="GO:0001716">
    <property type="term" value="F:L-amino-acid oxidase activity"/>
    <property type="evidence" value="ECO:0007669"/>
    <property type="project" value="TreeGrafter"/>
</dbReference>
<proteinExistence type="predicted"/>
<reference evidence="2" key="1">
    <citation type="submission" date="2018-05" db="EMBL/GenBank/DDBJ databases">
        <authorList>
            <person name="Lanie J.A."/>
            <person name="Ng W.-L."/>
            <person name="Kazmierczak K.M."/>
            <person name="Andrzejewski T.M."/>
            <person name="Davidsen T.M."/>
            <person name="Wayne K.J."/>
            <person name="Tettelin H."/>
            <person name="Glass J.I."/>
            <person name="Rusch D."/>
            <person name="Podicherti R."/>
            <person name="Tsui H.-C.T."/>
            <person name="Winkler M.E."/>
        </authorList>
    </citation>
    <scope>NUCLEOTIDE SEQUENCE</scope>
</reference>
<dbReference type="InterPro" id="IPR002937">
    <property type="entry name" value="Amino_oxidase"/>
</dbReference>
<dbReference type="AlphaFoldDB" id="A0A381VAY5"/>
<dbReference type="GO" id="GO:0009063">
    <property type="term" value="P:amino acid catabolic process"/>
    <property type="evidence" value="ECO:0007669"/>
    <property type="project" value="TreeGrafter"/>
</dbReference>
<feature type="non-terminal residue" evidence="2">
    <location>
        <position position="1"/>
    </location>
</feature>
<dbReference type="SUPFAM" id="SSF51905">
    <property type="entry name" value="FAD/NAD(P)-binding domain"/>
    <property type="match status" value="1"/>
</dbReference>
<gene>
    <name evidence="2" type="ORF">METZ01_LOCUS90148</name>
</gene>
<sequence length="412" mass="45817">VSDITRREFLQRSILLTLGIGLVSCEDENGEADHESPGTLLGSQSPKKVIIIGAGLSGLVAGYELTRAGHDVIVLESRNRVGGRVLTLRSPFSDGHFAEAGAARIPPDHDLTLGYADHFNLKLDPFYPRSNYFVNLSGEDRTFISPGIYINEPPWEGWHIKRKDFVKIRGGTDRLPQAFADYLSEQIHLMSPVELIEQDSTGVIVRVSDGTEYHADRALCTVPLPVLDRIQFAPSLSNEKLDAINGGYNYASSTRVFIQFASRFWENEGLNGWGNTDLPEEIWHPTWDREGPKGLLMSYLSYDRAVEIDQLVDQERVEHVLDRFNSVFPGAHNHAENGVSHSWALQEWSGGAWASPTGEQEEALGSYIGNAEGRVHFAGEHASYYHGWMQGALFSGLRAATEIHEADRSLFL</sequence>
<feature type="domain" description="Amine oxidase" evidence="1">
    <location>
        <begin position="167"/>
        <end position="403"/>
    </location>
</feature>
<dbReference type="SUPFAM" id="SSF54373">
    <property type="entry name" value="FAD-linked reductases, C-terminal domain"/>
    <property type="match status" value="1"/>
</dbReference>
<dbReference type="EMBL" id="UINC01008280">
    <property type="protein sequence ID" value="SVA37294.1"/>
    <property type="molecule type" value="Genomic_DNA"/>
</dbReference>
<dbReference type="InterPro" id="IPR050281">
    <property type="entry name" value="Flavin_monoamine_oxidase"/>
</dbReference>
<accession>A0A381VAY5</accession>
<dbReference type="PANTHER" id="PTHR10742">
    <property type="entry name" value="FLAVIN MONOAMINE OXIDASE"/>
    <property type="match status" value="1"/>
</dbReference>
<protein>
    <recommendedName>
        <fullName evidence="1">Amine oxidase domain-containing protein</fullName>
    </recommendedName>
</protein>
<dbReference type="InterPro" id="IPR036188">
    <property type="entry name" value="FAD/NAD-bd_sf"/>
</dbReference>
<dbReference type="Gene3D" id="3.50.50.60">
    <property type="entry name" value="FAD/NAD(P)-binding domain"/>
    <property type="match status" value="2"/>
</dbReference>
<dbReference type="PANTHER" id="PTHR10742:SF342">
    <property type="entry name" value="AMINE OXIDASE"/>
    <property type="match status" value="1"/>
</dbReference>
<dbReference type="Pfam" id="PF01593">
    <property type="entry name" value="Amino_oxidase"/>
    <property type="match status" value="2"/>
</dbReference>
<organism evidence="2">
    <name type="scientific">marine metagenome</name>
    <dbReference type="NCBI Taxonomy" id="408172"/>
    <lineage>
        <taxon>unclassified sequences</taxon>
        <taxon>metagenomes</taxon>
        <taxon>ecological metagenomes</taxon>
    </lineage>
</organism>
<evidence type="ECO:0000259" key="1">
    <source>
        <dbReference type="Pfam" id="PF01593"/>
    </source>
</evidence>
<feature type="domain" description="Amine oxidase" evidence="1">
    <location>
        <begin position="56"/>
        <end position="137"/>
    </location>
</feature>
<name>A0A381VAY5_9ZZZZ</name>